<sequence>MPPSVFKYCLLKVEQGIAMPPSAPRMTCSLSESSSLVRTEFVRNLYKEHPQKEEKVARFFPDIKLLTSEDIAQTVLYCLASPPHMQVHDIIMRPRGQLI</sequence>
<organism evidence="1">
    <name type="scientific">Timema tahoe</name>
    <dbReference type="NCBI Taxonomy" id="61484"/>
    <lineage>
        <taxon>Eukaryota</taxon>
        <taxon>Metazoa</taxon>
        <taxon>Ecdysozoa</taxon>
        <taxon>Arthropoda</taxon>
        <taxon>Hexapoda</taxon>
        <taxon>Insecta</taxon>
        <taxon>Pterygota</taxon>
        <taxon>Neoptera</taxon>
        <taxon>Polyneoptera</taxon>
        <taxon>Phasmatodea</taxon>
        <taxon>Timematodea</taxon>
        <taxon>Timematoidea</taxon>
        <taxon>Timematidae</taxon>
        <taxon>Timema</taxon>
    </lineage>
</organism>
<dbReference type="EMBL" id="OE001429">
    <property type="protein sequence ID" value="CAD7456801.1"/>
    <property type="molecule type" value="Genomic_DNA"/>
</dbReference>
<reference evidence="1" key="1">
    <citation type="submission" date="2020-11" db="EMBL/GenBank/DDBJ databases">
        <authorList>
            <person name="Tran Van P."/>
        </authorList>
    </citation>
    <scope>NUCLEOTIDE SEQUENCE</scope>
</reference>
<proteinExistence type="predicted"/>
<protein>
    <submittedName>
        <fullName evidence="1">Uncharacterized protein</fullName>
    </submittedName>
</protein>
<name>A0A7R9NUB7_9NEOP</name>
<gene>
    <name evidence="1" type="ORF">TTEB3V08_LOCUS4816</name>
</gene>
<evidence type="ECO:0000313" key="1">
    <source>
        <dbReference type="EMBL" id="CAD7456801.1"/>
    </source>
</evidence>
<dbReference type="AlphaFoldDB" id="A0A7R9NUB7"/>
<accession>A0A7R9NUB7</accession>